<dbReference type="Proteomes" id="UP001595961">
    <property type="component" value="Unassembled WGS sequence"/>
</dbReference>
<dbReference type="PROSITE" id="PS51257">
    <property type="entry name" value="PROKAR_LIPOPROTEIN"/>
    <property type="match status" value="1"/>
</dbReference>
<evidence type="ECO:0000256" key="1">
    <source>
        <dbReference type="ARBA" id="ARBA00022801"/>
    </source>
</evidence>
<dbReference type="Gene3D" id="3.40.50.1820">
    <property type="entry name" value="alpha/beta hydrolase"/>
    <property type="match status" value="1"/>
</dbReference>
<evidence type="ECO:0000259" key="2">
    <source>
        <dbReference type="Pfam" id="PF20434"/>
    </source>
</evidence>
<dbReference type="RefSeq" id="WP_266147906.1">
    <property type="nucleotide sequence ID" value="NZ_CP064028.1"/>
</dbReference>
<dbReference type="InterPro" id="IPR050300">
    <property type="entry name" value="GDXG_lipolytic_enzyme"/>
</dbReference>
<comment type="caution">
    <text evidence="3">The sequence shown here is derived from an EMBL/GenBank/DDBJ whole genome shotgun (WGS) entry which is preliminary data.</text>
</comment>
<proteinExistence type="predicted"/>
<dbReference type="PANTHER" id="PTHR48081:SF9">
    <property type="entry name" value="CARBOXYLESTERASE"/>
    <property type="match status" value="1"/>
</dbReference>
<gene>
    <name evidence="3" type="ORF">ACFO5W_18950</name>
</gene>
<accession>A0ABV9C7D2</accession>
<keyword evidence="1 3" id="KW-0378">Hydrolase</keyword>
<dbReference type="GO" id="GO:0016787">
    <property type="term" value="F:hydrolase activity"/>
    <property type="evidence" value="ECO:0007669"/>
    <property type="project" value="UniProtKB-KW"/>
</dbReference>
<evidence type="ECO:0000313" key="3">
    <source>
        <dbReference type="EMBL" id="MFC4528730.1"/>
    </source>
</evidence>
<name>A0ABV9C7D2_9GAMM</name>
<keyword evidence="4" id="KW-1185">Reference proteome</keyword>
<organism evidence="3 4">
    <name type="scientific">Dyella halodurans</name>
    <dbReference type="NCBI Taxonomy" id="1920171"/>
    <lineage>
        <taxon>Bacteria</taxon>
        <taxon>Pseudomonadati</taxon>
        <taxon>Pseudomonadota</taxon>
        <taxon>Gammaproteobacteria</taxon>
        <taxon>Lysobacterales</taxon>
        <taxon>Rhodanobacteraceae</taxon>
        <taxon>Dyella</taxon>
    </lineage>
</organism>
<sequence length="323" mass="35178">MIQCRHRRIQHQRFVRLGRLLVLGAVLLLSGCEATLFAGLNATDQHKHIEQQHSIVFDADHQLALDIYAPVHAEHAPIVVFFYGGDWMRGERAWYRFVGTALSAQGVIVVIPDYRKYPQVRMDGFMQDAARAVAWAHQHASELGGTPDDIFVMGHSAGGQIAALVATDPQWLGAYGIHPSDLAGFIGLAGCYDFMPIAANETDMLGMFGRTMEEQKRAQPVLHVDGAEPPMLLLQGSNDHEVEPSNAISLTRTMQAHHEDVTLKLYPGLGHEAVLFALSRPLRSDAPTLADVLAFIRSHPAARQNDPQGSAAACAGSACVSGH</sequence>
<reference evidence="4" key="1">
    <citation type="journal article" date="2019" name="Int. J. Syst. Evol. Microbiol.">
        <title>The Global Catalogue of Microorganisms (GCM) 10K type strain sequencing project: providing services to taxonomists for standard genome sequencing and annotation.</title>
        <authorList>
            <consortium name="The Broad Institute Genomics Platform"/>
            <consortium name="The Broad Institute Genome Sequencing Center for Infectious Disease"/>
            <person name="Wu L."/>
            <person name="Ma J."/>
        </authorList>
    </citation>
    <scope>NUCLEOTIDE SEQUENCE [LARGE SCALE GENOMIC DNA]</scope>
    <source>
        <strain evidence="4">CCM 4481</strain>
    </source>
</reference>
<evidence type="ECO:0000313" key="4">
    <source>
        <dbReference type="Proteomes" id="UP001595961"/>
    </source>
</evidence>
<dbReference type="EMBL" id="JBHSGA010000020">
    <property type="protein sequence ID" value="MFC4528730.1"/>
    <property type="molecule type" value="Genomic_DNA"/>
</dbReference>
<dbReference type="InterPro" id="IPR049492">
    <property type="entry name" value="BD-FAE-like_dom"/>
</dbReference>
<protein>
    <submittedName>
        <fullName evidence="3">Alpha/beta hydrolase</fullName>
    </submittedName>
</protein>
<dbReference type="InterPro" id="IPR029058">
    <property type="entry name" value="AB_hydrolase_fold"/>
</dbReference>
<dbReference type="Pfam" id="PF20434">
    <property type="entry name" value="BD-FAE"/>
    <property type="match status" value="1"/>
</dbReference>
<dbReference type="SUPFAM" id="SSF53474">
    <property type="entry name" value="alpha/beta-Hydrolases"/>
    <property type="match status" value="1"/>
</dbReference>
<feature type="domain" description="BD-FAE-like" evidence="2">
    <location>
        <begin position="65"/>
        <end position="252"/>
    </location>
</feature>
<dbReference type="PANTHER" id="PTHR48081">
    <property type="entry name" value="AB HYDROLASE SUPERFAMILY PROTEIN C4A8.06C"/>
    <property type="match status" value="1"/>
</dbReference>